<dbReference type="OrthoDB" id="2189106at2"/>
<reference evidence="1 2" key="1">
    <citation type="submission" date="2014-12" db="EMBL/GenBank/DDBJ databases">
        <title>Draft genome sequences of 29 type strains of Enterococci.</title>
        <authorList>
            <person name="Zhong Z."/>
            <person name="Sun Z."/>
            <person name="Liu W."/>
            <person name="Zhang W."/>
            <person name="Zhang H."/>
        </authorList>
    </citation>
    <scope>NUCLEOTIDE SEQUENCE [LARGE SCALE GENOMIC DNA]</scope>
    <source>
        <strain evidence="1 2">DSM 15687</strain>
    </source>
</reference>
<evidence type="ECO:0000313" key="2">
    <source>
        <dbReference type="Proteomes" id="UP000182152"/>
    </source>
</evidence>
<dbReference type="EMBL" id="JXLB01000034">
    <property type="protein sequence ID" value="OJG77503.1"/>
    <property type="molecule type" value="Genomic_DNA"/>
</dbReference>
<protein>
    <submittedName>
        <fullName evidence="1">Uncharacterized protein</fullName>
    </submittedName>
</protein>
<proteinExistence type="predicted"/>
<dbReference type="Proteomes" id="UP000182152">
    <property type="component" value="Unassembled WGS sequence"/>
</dbReference>
<gene>
    <name evidence="1" type="ORF">RV14_GL001558</name>
</gene>
<keyword evidence="2" id="KW-1185">Reference proteome</keyword>
<dbReference type="AlphaFoldDB" id="A0A1L8W907"/>
<accession>A0A1L8W907</accession>
<comment type="caution">
    <text evidence="1">The sequence shown here is derived from an EMBL/GenBank/DDBJ whole genome shotgun (WGS) entry which is preliminary data.</text>
</comment>
<dbReference type="RefSeq" id="WP_071856319.1">
    <property type="nucleotide sequence ID" value="NZ_JXLB01000034.1"/>
</dbReference>
<name>A0A1L8W907_9ENTE</name>
<organism evidence="1 2">
    <name type="scientific">Enterococcus ratti</name>
    <dbReference type="NCBI Taxonomy" id="150033"/>
    <lineage>
        <taxon>Bacteria</taxon>
        <taxon>Bacillati</taxon>
        <taxon>Bacillota</taxon>
        <taxon>Bacilli</taxon>
        <taxon>Lactobacillales</taxon>
        <taxon>Enterococcaceae</taxon>
        <taxon>Enterococcus</taxon>
    </lineage>
</organism>
<evidence type="ECO:0000313" key="1">
    <source>
        <dbReference type="EMBL" id="OJG77503.1"/>
    </source>
</evidence>
<sequence>MDNDFKPIINTKSHRNNSLNQKNVEIKGKVDFSRNTHQSSTNTLQTPIIENEKILESHAIDKRFKATLTQKISPSVNLKLNTLKPFLGELENMSKPTINEIIDLIIDSYVNSRLTTRQQEAFKSMYDTQLNMMKK</sequence>